<sequence>MYDCQMYKKLDENSNKFLDTVVMRKIIKFSQQKNLMFHDR</sequence>
<evidence type="ECO:0000313" key="1">
    <source>
        <dbReference type="EMBL" id="SFZ96562.1"/>
    </source>
</evidence>
<evidence type="ECO:0000313" key="2">
    <source>
        <dbReference type="Proteomes" id="UP000182034"/>
    </source>
</evidence>
<proteinExistence type="predicted"/>
<keyword evidence="2" id="KW-1185">Reference proteome</keyword>
<protein>
    <submittedName>
        <fullName evidence="1">Uncharacterized protein</fullName>
    </submittedName>
</protein>
<organism evidence="1 2">
    <name type="scientific">Chryseobacterium limigenitum</name>
    <dbReference type="NCBI Taxonomy" id="1612149"/>
    <lineage>
        <taxon>Bacteria</taxon>
        <taxon>Pseudomonadati</taxon>
        <taxon>Bacteroidota</taxon>
        <taxon>Flavobacteriia</taxon>
        <taxon>Flavobacteriales</taxon>
        <taxon>Weeksellaceae</taxon>
        <taxon>Chryseobacterium group</taxon>
        <taxon>Chryseobacterium</taxon>
    </lineage>
</organism>
<dbReference type="EMBL" id="FPKW01000022">
    <property type="protein sequence ID" value="SFZ96562.1"/>
    <property type="molecule type" value="Genomic_DNA"/>
</dbReference>
<name>A0A1K2IWB6_9FLAO</name>
<reference evidence="2" key="1">
    <citation type="submission" date="2016-10" db="EMBL/GenBank/DDBJ databases">
        <authorList>
            <person name="Varghese N."/>
            <person name="Submissions S."/>
        </authorList>
    </citation>
    <scope>NUCLEOTIDE SEQUENCE [LARGE SCALE GENOMIC DNA]</scope>
    <source>
        <strain evidence="2">SUR2</strain>
    </source>
</reference>
<dbReference type="Proteomes" id="UP000182034">
    <property type="component" value="Unassembled WGS sequence"/>
</dbReference>
<dbReference type="AlphaFoldDB" id="A0A1K2IWB6"/>
<dbReference type="STRING" id="1612149.SAMN05216324_1226"/>
<gene>
    <name evidence="1" type="ORF">SAMN05216324_1226</name>
</gene>
<accession>A0A1K2IWB6</accession>